<gene>
    <name evidence="1" type="ORF">ABWK59_30395</name>
</gene>
<proteinExistence type="predicted"/>
<dbReference type="RefSeq" id="WP_354643854.1">
    <property type="nucleotide sequence ID" value="NZ_CP159872.1"/>
</dbReference>
<protein>
    <submittedName>
        <fullName evidence="1">Uncharacterized protein</fullName>
    </submittedName>
</protein>
<reference evidence="1" key="1">
    <citation type="submission" date="2024-06" db="EMBL/GenBank/DDBJ databases">
        <title>The genome sequences of Kitasatospora sp. strain HUAS MG31.</title>
        <authorList>
            <person name="Mo P."/>
        </authorList>
    </citation>
    <scope>NUCLEOTIDE SEQUENCE</scope>
    <source>
        <strain evidence="1">HUAS MG31</strain>
    </source>
</reference>
<dbReference type="KEGG" id="kcm:ABWK59_30395"/>
<dbReference type="AlphaFoldDB" id="A0AAU8K6F3"/>
<sequence length="306" mass="31054">MSTTTTRLGLYKTASDGSELVNVVTDLLNNLDAIDLNIGYRDCTSSTRPSTVWKGLPIRESDTGRLYVSNGSSPASASWVEIPSAGAAVLAAMTFSGAVSLNSTLTVTGATVLNSTLRAVGATSLNSTLAVTGATTLSSTLAVTGNTTLSGNLTVSGIGQTQAVTKSATQSVTSSTTLVNDTHLLLPVAANAEYHLEGFVVYDGAFSAGDFKCDWSLPASASMLWAGNGMSTGAGGGLTANTQASGTTVAFGTYGAGPPYTSLSVRGRIVTAGTAGNAQFKWAQNSSNATATRVLAGSWIRLIRVA</sequence>
<name>A0AAU8K6F3_9ACTN</name>
<accession>A0AAU8K6F3</accession>
<dbReference type="EMBL" id="CP159872">
    <property type="protein sequence ID" value="XCM82919.1"/>
    <property type="molecule type" value="Genomic_DNA"/>
</dbReference>
<evidence type="ECO:0000313" key="1">
    <source>
        <dbReference type="EMBL" id="XCM82919.1"/>
    </source>
</evidence>
<organism evidence="1">
    <name type="scientific">Kitasatospora camelliae</name>
    <dbReference type="NCBI Taxonomy" id="3156397"/>
    <lineage>
        <taxon>Bacteria</taxon>
        <taxon>Bacillati</taxon>
        <taxon>Actinomycetota</taxon>
        <taxon>Actinomycetes</taxon>
        <taxon>Kitasatosporales</taxon>
        <taxon>Streptomycetaceae</taxon>
        <taxon>Kitasatospora</taxon>
    </lineage>
</organism>